<accession>A0A165PBL1</accession>
<dbReference type="PANTHER" id="PTHR22762">
    <property type="entry name" value="ALPHA-GLUCOSIDASE"/>
    <property type="match status" value="1"/>
</dbReference>
<organism evidence="20 21">
    <name type="scientific">Exidia glandulosa HHB12029</name>
    <dbReference type="NCBI Taxonomy" id="1314781"/>
    <lineage>
        <taxon>Eukaryota</taxon>
        <taxon>Fungi</taxon>
        <taxon>Dikarya</taxon>
        <taxon>Basidiomycota</taxon>
        <taxon>Agaricomycotina</taxon>
        <taxon>Agaricomycetes</taxon>
        <taxon>Auriculariales</taxon>
        <taxon>Exidiaceae</taxon>
        <taxon>Exidia</taxon>
    </lineage>
</organism>
<feature type="signal peptide" evidence="16">
    <location>
        <begin position="1"/>
        <end position="19"/>
    </location>
</feature>
<dbReference type="InterPro" id="IPR017853">
    <property type="entry name" value="GH"/>
</dbReference>
<reference evidence="20 21" key="1">
    <citation type="journal article" date="2016" name="Mol. Biol. Evol.">
        <title>Comparative Genomics of Early-Diverging Mushroom-Forming Fungi Provides Insights into the Origins of Lignocellulose Decay Capabilities.</title>
        <authorList>
            <person name="Nagy L.G."/>
            <person name="Riley R."/>
            <person name="Tritt A."/>
            <person name="Adam C."/>
            <person name="Daum C."/>
            <person name="Floudas D."/>
            <person name="Sun H."/>
            <person name="Yadav J.S."/>
            <person name="Pangilinan J."/>
            <person name="Larsson K.H."/>
            <person name="Matsuura K."/>
            <person name="Barry K."/>
            <person name="Labutti K."/>
            <person name="Kuo R."/>
            <person name="Ohm R.A."/>
            <person name="Bhattacharya S.S."/>
            <person name="Shirouzu T."/>
            <person name="Yoshinaga Y."/>
            <person name="Martin F.M."/>
            <person name="Grigoriev I.V."/>
            <person name="Hibbett D.S."/>
        </authorList>
    </citation>
    <scope>NUCLEOTIDE SEQUENCE [LARGE SCALE GENOMIC DNA]</scope>
    <source>
        <strain evidence="20 21">HHB12029</strain>
    </source>
</reference>
<keyword evidence="10" id="KW-0119">Carbohydrate metabolism</keyword>
<dbReference type="GO" id="GO:0008422">
    <property type="term" value="F:beta-glucosidase activity"/>
    <property type="evidence" value="ECO:0007669"/>
    <property type="project" value="UniProtKB-EC"/>
</dbReference>
<evidence type="ECO:0000256" key="9">
    <source>
        <dbReference type="ARBA" id="ARBA00023180"/>
    </source>
</evidence>
<evidence type="ECO:0000256" key="7">
    <source>
        <dbReference type="ARBA" id="ARBA00022729"/>
    </source>
</evidence>
<evidence type="ECO:0000256" key="15">
    <source>
        <dbReference type="RuleBase" id="RU361185"/>
    </source>
</evidence>
<dbReference type="STRING" id="1314781.A0A165PBL1"/>
<dbReference type="GO" id="GO:0030246">
    <property type="term" value="F:carbohydrate binding"/>
    <property type="evidence" value="ECO:0007669"/>
    <property type="project" value="InterPro"/>
</dbReference>
<keyword evidence="11 15" id="KW-0326">Glycosidase</keyword>
<dbReference type="GO" id="GO:0000272">
    <property type="term" value="P:polysaccharide catabolic process"/>
    <property type="evidence" value="ECO:0007669"/>
    <property type="project" value="UniProtKB-KW"/>
</dbReference>
<dbReference type="PROSITE" id="PS00707">
    <property type="entry name" value="GLYCOSYL_HYDROL_F31_2"/>
    <property type="match status" value="1"/>
</dbReference>
<dbReference type="Pfam" id="PF01055">
    <property type="entry name" value="Glyco_hydro_31_2nd"/>
    <property type="match status" value="1"/>
</dbReference>
<dbReference type="InterPro" id="IPR011013">
    <property type="entry name" value="Gal_mutarotase_sf_dom"/>
</dbReference>
<comment type="subcellular location">
    <subcellularLocation>
        <location evidence="2">Secreted</location>
    </subcellularLocation>
</comment>
<dbReference type="Gene3D" id="2.60.40.1180">
    <property type="entry name" value="Golgi alpha-mannosidase II"/>
    <property type="match status" value="2"/>
</dbReference>
<protein>
    <recommendedName>
        <fullName evidence="5">Probable alpha/beta-glucosidase agdC</fullName>
        <ecNumber evidence="4">3.2.1.21</ecNumber>
    </recommendedName>
</protein>
<evidence type="ECO:0000259" key="17">
    <source>
        <dbReference type="Pfam" id="PF01055"/>
    </source>
</evidence>
<keyword evidence="13" id="KW-0624">Polysaccharide degradation</keyword>
<dbReference type="CDD" id="cd06602">
    <property type="entry name" value="GH31_MGAM_SI_GAA"/>
    <property type="match status" value="1"/>
</dbReference>
<dbReference type="InterPro" id="IPR048395">
    <property type="entry name" value="Glyco_hydro_31_C"/>
</dbReference>
<dbReference type="Proteomes" id="UP000077266">
    <property type="component" value="Unassembled WGS sequence"/>
</dbReference>
<dbReference type="PANTHER" id="PTHR22762:SF67">
    <property type="entry name" value="ALPHA_BETA-GLUCOSIDASE AGDC-RELATED"/>
    <property type="match status" value="1"/>
</dbReference>
<evidence type="ECO:0000256" key="12">
    <source>
        <dbReference type="ARBA" id="ARBA00023316"/>
    </source>
</evidence>
<dbReference type="InParanoid" id="A0A165PBL1"/>
<dbReference type="InterPro" id="IPR030459">
    <property type="entry name" value="Glyco_hydro_31_CS"/>
</dbReference>
<evidence type="ECO:0000256" key="2">
    <source>
        <dbReference type="ARBA" id="ARBA00004613"/>
    </source>
</evidence>
<dbReference type="PROSITE" id="PS00129">
    <property type="entry name" value="GLYCOSYL_HYDROL_F31_1"/>
    <property type="match status" value="1"/>
</dbReference>
<sequence>MTTLKRLSFLSLLQLCVLATQDVQLAQRAATPDDCAGYNARNVHQTAHSLTADLVLAGACALYGEDIPNLKLTVSYEDSSRLHVKIADAAGKRYQVPESVFPRPKSANLLAVQSELEFKYKTAPFSFQVIRKADKEVLFDTTGHALVFEQQYIRLQTSLPPSANIYGLGEHTNTFRLPSNNFTRTFWNRDAYGVAEGTNLYSTHPIYFEHRTTGTHGVFLLNSNGIDVKINQVNGKTALEYNAIGGIFDFYFLSGSKKDPSEVSRQYAKVAGLPAEVPYWGFGFHQCRYGYQNFVEVADVVANYSKAGIPLETMWTDIDYMKDRWVFTNDPQYFPTNRVQEIIHYLHAHDQHYIVMVDPAVAAQPNKGYGAYDNGVKDGIFLKGSDGNLFHGVVWPGVTVYPDWFNPKTQSYWTNEFKTFFDPKSGWDIDGLWIDMNEAASFCPYPCDPEATAASGGFPPNRTTPPPDPNAPIFTDVKRSAMPLPESVYTDVEIVEREDVSIDARAPAINASLNYLEPPYAIANAAGALSASTVYTDAVHSNGLIEYDVHNLYGTMMSIASQKAMEARRPGLRTLIITRSTFAGAGAKVGKWLGDNLSTWWHYRNSVAGVLGFNAIYQVPMVGPDTCGFGADTTEFLCSRWATLGAFYPFYRNHNQDGQRPQEFYRWPLVTAAAKNALDIRYRLLDYFNTALHAQTVDGSPSWNPLFFKYPADKNTWGIDTQFFFGDSILVSPVVEENSTSVTFYLPKDKFYDFKTFAPIEGKGANVTLNDVAFTDIPVYIRGGTVLPLRAKSAMTTTALRKNDFQIVVAPAADGTASGKLYVDDGVSLKQKATTEVSFKYAKGRLTVTGHFGYKLGVKISSVTVLGVKSSGPYKLDGKAVAKTSVAVNAASQSVDVKIGIPFTKPFTLSVA</sequence>
<comment type="similarity">
    <text evidence="3 15">Belongs to the glycosyl hydrolase 31 family.</text>
</comment>
<evidence type="ECO:0000256" key="6">
    <source>
        <dbReference type="ARBA" id="ARBA00022525"/>
    </source>
</evidence>
<dbReference type="GO" id="GO:0005576">
    <property type="term" value="C:extracellular region"/>
    <property type="evidence" value="ECO:0007669"/>
    <property type="project" value="UniProtKB-SubCell"/>
</dbReference>
<dbReference type="Pfam" id="PF21365">
    <property type="entry name" value="Glyco_hydro_31_3rd"/>
    <property type="match status" value="1"/>
</dbReference>
<proteinExistence type="inferred from homology"/>
<dbReference type="GO" id="GO:0071555">
    <property type="term" value="P:cell wall organization"/>
    <property type="evidence" value="ECO:0007669"/>
    <property type="project" value="UniProtKB-KW"/>
</dbReference>
<keyword evidence="12" id="KW-0961">Cell wall biogenesis/degradation</keyword>
<dbReference type="CDD" id="cd14752">
    <property type="entry name" value="GH31_N"/>
    <property type="match status" value="1"/>
</dbReference>
<dbReference type="InterPro" id="IPR000322">
    <property type="entry name" value="Glyco_hydro_31_TIM"/>
</dbReference>
<evidence type="ECO:0000256" key="14">
    <source>
        <dbReference type="ARBA" id="ARBA00025512"/>
    </source>
</evidence>
<evidence type="ECO:0000313" key="21">
    <source>
        <dbReference type="Proteomes" id="UP000077266"/>
    </source>
</evidence>
<evidence type="ECO:0000313" key="20">
    <source>
        <dbReference type="EMBL" id="KZW01941.1"/>
    </source>
</evidence>
<evidence type="ECO:0000256" key="4">
    <source>
        <dbReference type="ARBA" id="ARBA00012744"/>
    </source>
</evidence>
<feature type="domain" description="Glycoside hydrolase family 31 N-terminal" evidence="18">
    <location>
        <begin position="104"/>
        <end position="224"/>
    </location>
</feature>
<evidence type="ECO:0000259" key="19">
    <source>
        <dbReference type="Pfam" id="PF21365"/>
    </source>
</evidence>
<dbReference type="Gene3D" id="3.20.20.80">
    <property type="entry name" value="Glycosidases"/>
    <property type="match status" value="1"/>
</dbReference>
<dbReference type="InterPro" id="IPR013780">
    <property type="entry name" value="Glyco_hydro_b"/>
</dbReference>
<dbReference type="InterPro" id="IPR025887">
    <property type="entry name" value="Glyco_hydro_31_N_dom"/>
</dbReference>
<feature type="domain" description="Glycosyl hydrolase family 31 C-terminal" evidence="19">
    <location>
        <begin position="699"/>
        <end position="787"/>
    </location>
</feature>
<evidence type="ECO:0000256" key="10">
    <source>
        <dbReference type="ARBA" id="ARBA00023277"/>
    </source>
</evidence>
<keyword evidence="6" id="KW-0964">Secreted</keyword>
<evidence type="ECO:0000256" key="5">
    <source>
        <dbReference type="ARBA" id="ARBA00014002"/>
    </source>
</evidence>
<evidence type="ECO:0000259" key="18">
    <source>
        <dbReference type="Pfam" id="PF13802"/>
    </source>
</evidence>
<dbReference type="AlphaFoldDB" id="A0A165PBL1"/>
<feature type="domain" description="Glycoside hydrolase family 31 TIM barrel" evidence="17">
    <location>
        <begin position="274"/>
        <end position="690"/>
    </location>
</feature>
<evidence type="ECO:0000256" key="8">
    <source>
        <dbReference type="ARBA" id="ARBA00022801"/>
    </source>
</evidence>
<feature type="chain" id="PRO_5007863921" description="Probable alpha/beta-glucosidase agdC" evidence="16">
    <location>
        <begin position="20"/>
        <end position="912"/>
    </location>
</feature>
<dbReference type="EC" id="3.2.1.21" evidence="4"/>
<keyword evidence="7 16" id="KW-0732">Signal</keyword>
<dbReference type="GO" id="GO:0090599">
    <property type="term" value="F:alpha-glucosidase activity"/>
    <property type="evidence" value="ECO:0007669"/>
    <property type="project" value="UniProtKB-ARBA"/>
</dbReference>
<dbReference type="OrthoDB" id="5839090at2759"/>
<dbReference type="SUPFAM" id="SSF51445">
    <property type="entry name" value="(Trans)glycosidases"/>
    <property type="match status" value="1"/>
</dbReference>
<evidence type="ECO:0000256" key="1">
    <source>
        <dbReference type="ARBA" id="ARBA00000448"/>
    </source>
</evidence>
<dbReference type="SUPFAM" id="SSF74650">
    <property type="entry name" value="Galactose mutarotase-like"/>
    <property type="match status" value="1"/>
</dbReference>
<keyword evidence="8 15" id="KW-0378">Hydrolase</keyword>
<comment type="function">
    <text evidence="14">Glucosidase involved in the degradation of cellulosic biomass. Has both alpha- and beta-glucosidase activity.</text>
</comment>
<dbReference type="SUPFAM" id="SSF51011">
    <property type="entry name" value="Glycosyl hydrolase domain"/>
    <property type="match status" value="1"/>
</dbReference>
<dbReference type="Gene3D" id="2.60.40.1760">
    <property type="entry name" value="glycosyl hydrolase (family 31)"/>
    <property type="match status" value="1"/>
</dbReference>
<evidence type="ECO:0000256" key="13">
    <source>
        <dbReference type="ARBA" id="ARBA00023326"/>
    </source>
</evidence>
<evidence type="ECO:0000256" key="3">
    <source>
        <dbReference type="ARBA" id="ARBA00007806"/>
    </source>
</evidence>
<keyword evidence="9" id="KW-0325">Glycoprotein</keyword>
<name>A0A165PBL1_EXIGL</name>
<dbReference type="InterPro" id="IPR030458">
    <property type="entry name" value="Glyco_hydro_31_AS"/>
</dbReference>
<gene>
    <name evidence="20" type="ORF">EXIGLDRAFT_665638</name>
</gene>
<evidence type="ECO:0000256" key="11">
    <source>
        <dbReference type="ARBA" id="ARBA00023295"/>
    </source>
</evidence>
<dbReference type="Pfam" id="PF13802">
    <property type="entry name" value="Gal_mutarotas_2"/>
    <property type="match status" value="1"/>
</dbReference>
<dbReference type="EMBL" id="KV425890">
    <property type="protein sequence ID" value="KZW01941.1"/>
    <property type="molecule type" value="Genomic_DNA"/>
</dbReference>
<evidence type="ECO:0000256" key="16">
    <source>
        <dbReference type="SAM" id="SignalP"/>
    </source>
</evidence>
<keyword evidence="21" id="KW-1185">Reference proteome</keyword>
<comment type="catalytic activity">
    <reaction evidence="1">
        <text>Hydrolysis of terminal, non-reducing beta-D-glucosyl residues with release of beta-D-glucose.</text>
        <dbReference type="EC" id="3.2.1.21"/>
    </reaction>
</comment>